<evidence type="ECO:0000256" key="1">
    <source>
        <dbReference type="ARBA" id="ARBA00000085"/>
    </source>
</evidence>
<dbReference type="InterPro" id="IPR003594">
    <property type="entry name" value="HATPase_dom"/>
</dbReference>
<name>A0A229RSJ1_AMYAL</name>
<dbReference type="GO" id="GO:0000155">
    <property type="term" value="F:phosphorelay sensor kinase activity"/>
    <property type="evidence" value="ECO:0007669"/>
    <property type="project" value="InterPro"/>
</dbReference>
<dbReference type="EC" id="2.7.13.3" evidence="2"/>
<dbReference type="InterPro" id="IPR011712">
    <property type="entry name" value="Sig_transdc_His_kin_sub3_dim/P"/>
</dbReference>
<dbReference type="GO" id="GO:0005524">
    <property type="term" value="F:ATP binding"/>
    <property type="evidence" value="ECO:0007669"/>
    <property type="project" value="UniProtKB-KW"/>
</dbReference>
<feature type="transmembrane region" description="Helical" evidence="9">
    <location>
        <begin position="20"/>
        <end position="43"/>
    </location>
</feature>
<dbReference type="GO" id="GO:0016020">
    <property type="term" value="C:membrane"/>
    <property type="evidence" value="ECO:0007669"/>
    <property type="project" value="InterPro"/>
</dbReference>
<keyword evidence="6 12" id="KW-0418">Kinase</keyword>
<organism evidence="12 13">
    <name type="scientific">Amycolatopsis alba DSM 44262</name>
    <dbReference type="NCBI Taxonomy" id="1125972"/>
    <lineage>
        <taxon>Bacteria</taxon>
        <taxon>Bacillati</taxon>
        <taxon>Actinomycetota</taxon>
        <taxon>Actinomycetes</taxon>
        <taxon>Pseudonocardiales</taxon>
        <taxon>Pseudonocardiaceae</taxon>
        <taxon>Amycolatopsis</taxon>
    </lineage>
</organism>
<evidence type="ECO:0000259" key="11">
    <source>
        <dbReference type="Pfam" id="PF07730"/>
    </source>
</evidence>
<feature type="domain" description="Histidine kinase/HSP90-like ATPase" evidence="10">
    <location>
        <begin position="296"/>
        <end position="380"/>
    </location>
</feature>
<keyword evidence="9" id="KW-1133">Transmembrane helix</keyword>
<dbReference type="SUPFAM" id="SSF55874">
    <property type="entry name" value="ATPase domain of HSP90 chaperone/DNA topoisomerase II/histidine kinase"/>
    <property type="match status" value="1"/>
</dbReference>
<dbReference type="InterPro" id="IPR036890">
    <property type="entry name" value="HATPase_C_sf"/>
</dbReference>
<evidence type="ECO:0000313" key="13">
    <source>
        <dbReference type="Proteomes" id="UP000215563"/>
    </source>
</evidence>
<evidence type="ECO:0000256" key="2">
    <source>
        <dbReference type="ARBA" id="ARBA00012438"/>
    </source>
</evidence>
<evidence type="ECO:0000256" key="9">
    <source>
        <dbReference type="SAM" id="Phobius"/>
    </source>
</evidence>
<protein>
    <recommendedName>
        <fullName evidence="2">histidine kinase</fullName>
        <ecNumber evidence="2">2.7.13.3</ecNumber>
    </recommendedName>
</protein>
<dbReference type="AlphaFoldDB" id="A0A229RSJ1"/>
<feature type="transmembrane region" description="Helical" evidence="9">
    <location>
        <begin position="118"/>
        <end position="137"/>
    </location>
</feature>
<keyword evidence="7" id="KW-0067">ATP-binding</keyword>
<dbReference type="CDD" id="cd16917">
    <property type="entry name" value="HATPase_UhpB-NarQ-NarX-like"/>
    <property type="match status" value="1"/>
</dbReference>
<dbReference type="GO" id="GO:0046983">
    <property type="term" value="F:protein dimerization activity"/>
    <property type="evidence" value="ECO:0007669"/>
    <property type="project" value="InterPro"/>
</dbReference>
<keyword evidence="9" id="KW-0812">Transmembrane</keyword>
<dbReference type="OrthoDB" id="227596at2"/>
<dbReference type="Gene3D" id="1.20.5.1930">
    <property type="match status" value="1"/>
</dbReference>
<evidence type="ECO:0000256" key="8">
    <source>
        <dbReference type="ARBA" id="ARBA00023012"/>
    </source>
</evidence>
<evidence type="ECO:0000256" key="4">
    <source>
        <dbReference type="ARBA" id="ARBA00022679"/>
    </source>
</evidence>
<dbReference type="InterPro" id="IPR050482">
    <property type="entry name" value="Sensor_HK_TwoCompSys"/>
</dbReference>
<reference evidence="12 13" key="1">
    <citation type="submission" date="2017-07" db="EMBL/GenBank/DDBJ databases">
        <title>Amycolatopsis alba DSM 44262 Genome sequencing and assembly.</title>
        <authorList>
            <person name="Kaur N."/>
            <person name="Mayilraj S."/>
        </authorList>
    </citation>
    <scope>NUCLEOTIDE SEQUENCE [LARGE SCALE GENOMIC DNA]</scope>
    <source>
        <strain evidence="12 13">DSM 44262</strain>
    </source>
</reference>
<sequence>MPAEPHPSPPARGPAKARTVLVWSGLVLSPLLLFPWITLRGSFDAVPVLAMALPFGVLRRKPWVALGVLLVEMVAVELLPLPPASASGLHQFLRYLQIVTVDLAVGCIAATHRLKASVMAAAFALAVQLAVAAAFELQPGDFGTTAVLCVLAIVSGWAIGTAIRQRRQYRDARRAQDELLAVQAERLRIARELHDMIAHSIGAIAFQAGMGSRVIETQQAQARDALRTIENTSRDTLAGLRRMLSALRRPEDGPSTAPLGLAQLEDLVARSLDAGVRVTVEWRGARRPLPPDIDLSVYRIIQEAITNVTRHAGTDRCEVLIDQQDEDLTVEVTDDGRGGLHGDGYGIPGMRERVALLNGEFAAGPRPEAGFRVAARIPVPASVP</sequence>
<dbReference type="PANTHER" id="PTHR24421:SF10">
    <property type="entry name" value="NITRATE_NITRITE SENSOR PROTEIN NARQ"/>
    <property type="match status" value="1"/>
</dbReference>
<comment type="catalytic activity">
    <reaction evidence="1">
        <text>ATP + protein L-histidine = ADP + protein N-phospho-L-histidine.</text>
        <dbReference type="EC" id="2.7.13.3"/>
    </reaction>
</comment>
<comment type="caution">
    <text evidence="12">The sequence shown here is derived from an EMBL/GenBank/DDBJ whole genome shotgun (WGS) entry which is preliminary data.</text>
</comment>
<dbReference type="Gene3D" id="3.30.565.10">
    <property type="entry name" value="Histidine kinase-like ATPase, C-terminal domain"/>
    <property type="match status" value="1"/>
</dbReference>
<keyword evidence="4" id="KW-0808">Transferase</keyword>
<feature type="transmembrane region" description="Helical" evidence="9">
    <location>
        <begin position="92"/>
        <end position="111"/>
    </location>
</feature>
<keyword evidence="8" id="KW-0902">Two-component regulatory system</keyword>
<feature type="transmembrane region" description="Helical" evidence="9">
    <location>
        <begin position="143"/>
        <end position="163"/>
    </location>
</feature>
<accession>A0A229RSJ1</accession>
<evidence type="ECO:0000256" key="6">
    <source>
        <dbReference type="ARBA" id="ARBA00022777"/>
    </source>
</evidence>
<dbReference type="EMBL" id="NMQU01000047">
    <property type="protein sequence ID" value="OXM49647.1"/>
    <property type="molecule type" value="Genomic_DNA"/>
</dbReference>
<proteinExistence type="predicted"/>
<keyword evidence="13" id="KW-1185">Reference proteome</keyword>
<keyword evidence="9" id="KW-0472">Membrane</keyword>
<keyword evidence="5" id="KW-0547">Nucleotide-binding</keyword>
<dbReference type="Pfam" id="PF02518">
    <property type="entry name" value="HATPase_c"/>
    <property type="match status" value="1"/>
</dbReference>
<keyword evidence="3" id="KW-0597">Phosphoprotein</keyword>
<evidence type="ECO:0000256" key="3">
    <source>
        <dbReference type="ARBA" id="ARBA00022553"/>
    </source>
</evidence>
<gene>
    <name evidence="12" type="ORF">CFP75_17910</name>
</gene>
<feature type="domain" description="Signal transduction histidine kinase subgroup 3 dimerisation and phosphoacceptor" evidence="11">
    <location>
        <begin position="185"/>
        <end position="251"/>
    </location>
</feature>
<dbReference type="PANTHER" id="PTHR24421">
    <property type="entry name" value="NITRATE/NITRITE SENSOR PROTEIN NARX-RELATED"/>
    <property type="match status" value="1"/>
</dbReference>
<evidence type="ECO:0000313" key="12">
    <source>
        <dbReference type="EMBL" id="OXM49647.1"/>
    </source>
</evidence>
<evidence type="ECO:0000256" key="7">
    <source>
        <dbReference type="ARBA" id="ARBA00022840"/>
    </source>
</evidence>
<evidence type="ECO:0000256" key="5">
    <source>
        <dbReference type="ARBA" id="ARBA00022741"/>
    </source>
</evidence>
<evidence type="ECO:0000259" key="10">
    <source>
        <dbReference type="Pfam" id="PF02518"/>
    </source>
</evidence>
<dbReference type="Pfam" id="PF07730">
    <property type="entry name" value="HisKA_3"/>
    <property type="match status" value="1"/>
</dbReference>
<dbReference type="Proteomes" id="UP000215563">
    <property type="component" value="Unassembled WGS sequence"/>
</dbReference>
<feature type="transmembrane region" description="Helical" evidence="9">
    <location>
        <begin position="63"/>
        <end position="80"/>
    </location>
</feature>